<sequence>MFTDAGPLEPGNEVRSAGVVVGAVEKISLEDGNAHVSLTVDSAVLPLHRDANVTLRPVDLLGEHYVELDPGSPSEPFMEPPVIPADQTGWRPTLQNVLNTFDDPTSTALAAVVTTLGEGMDKSGADAAAAIEALAPAMKNTGKLGKVLHEQNAVLNELTERVRPIADALAAKNGEVLDATVESTERTLSTVAANKQALNETLSELPDTIATARRTLRQVAGVSDAATPTLKSIRPVTDDLADVTSELQTFTEAADPALASLPPVLKRADALLEQAAPAVAKLRDAGPDLRDTAESLRPVGDVLLDDQLHGVMEFVRKWSLSTNGRDALGHYFRGVFHVTPKTLADLAEGAPLGEDEGAPLGETGLPRPDASEELPAVPEGVPDDLVGGDSGSSDPDNATGLTQEQEQSMLDQLLGGS</sequence>
<evidence type="ECO:0000259" key="2">
    <source>
        <dbReference type="Pfam" id="PF02470"/>
    </source>
</evidence>
<dbReference type="AlphaFoldDB" id="A0A838ABZ6"/>
<gene>
    <name evidence="3" type="ORF">H0B56_14585</name>
</gene>
<proteinExistence type="predicted"/>
<dbReference type="EMBL" id="JACCKD010000005">
    <property type="protein sequence ID" value="MBA0126774.1"/>
    <property type="molecule type" value="Genomic_DNA"/>
</dbReference>
<accession>A0A838ABZ6</accession>
<keyword evidence="4" id="KW-1185">Reference proteome</keyword>
<dbReference type="GO" id="GO:0005543">
    <property type="term" value="F:phospholipid binding"/>
    <property type="evidence" value="ECO:0007669"/>
    <property type="project" value="TreeGrafter"/>
</dbReference>
<dbReference type="PANTHER" id="PTHR33371:SF4">
    <property type="entry name" value="INTERMEMBRANE PHOSPHOLIPID TRANSPORT SYSTEM BINDING PROTEIN MLAD"/>
    <property type="match status" value="1"/>
</dbReference>
<name>A0A838ABZ6_9PSEU</name>
<feature type="compositionally biased region" description="Low complexity" evidence="1">
    <location>
        <begin position="383"/>
        <end position="396"/>
    </location>
</feature>
<organism evidence="3 4">
    <name type="scientific">Haloechinothrix aidingensis</name>
    <dbReference type="NCBI Taxonomy" id="2752311"/>
    <lineage>
        <taxon>Bacteria</taxon>
        <taxon>Bacillati</taxon>
        <taxon>Actinomycetota</taxon>
        <taxon>Actinomycetes</taxon>
        <taxon>Pseudonocardiales</taxon>
        <taxon>Pseudonocardiaceae</taxon>
        <taxon>Haloechinothrix</taxon>
    </lineage>
</organism>
<reference evidence="3 4" key="1">
    <citation type="submission" date="2020-07" db="EMBL/GenBank/DDBJ databases">
        <title>Genome of Haloechinothrix sp.</title>
        <authorList>
            <person name="Tang S.-K."/>
            <person name="Yang L."/>
            <person name="Zhu W.-Y."/>
        </authorList>
    </citation>
    <scope>NUCLEOTIDE SEQUENCE [LARGE SCALE GENOMIC DNA]</scope>
    <source>
        <strain evidence="3 4">YIM 98757</strain>
    </source>
</reference>
<dbReference type="Proteomes" id="UP000582974">
    <property type="component" value="Unassembled WGS sequence"/>
</dbReference>
<dbReference type="InterPro" id="IPR052336">
    <property type="entry name" value="MlaD_Phospholipid_Transporter"/>
</dbReference>
<feature type="compositionally biased region" description="Polar residues" evidence="1">
    <location>
        <begin position="399"/>
        <end position="410"/>
    </location>
</feature>
<feature type="domain" description="Mce/MlaD" evidence="2">
    <location>
        <begin position="2"/>
        <end position="71"/>
    </location>
</feature>
<evidence type="ECO:0000313" key="4">
    <source>
        <dbReference type="Proteomes" id="UP000582974"/>
    </source>
</evidence>
<feature type="region of interest" description="Disordered" evidence="1">
    <location>
        <begin position="350"/>
        <end position="417"/>
    </location>
</feature>
<evidence type="ECO:0000313" key="3">
    <source>
        <dbReference type="EMBL" id="MBA0126774.1"/>
    </source>
</evidence>
<dbReference type="InterPro" id="IPR003399">
    <property type="entry name" value="Mce/MlaD"/>
</dbReference>
<protein>
    <submittedName>
        <fullName evidence="3">MCE family protein</fullName>
    </submittedName>
</protein>
<dbReference type="PANTHER" id="PTHR33371">
    <property type="entry name" value="INTERMEMBRANE PHOSPHOLIPID TRANSPORT SYSTEM BINDING PROTEIN MLAD-RELATED"/>
    <property type="match status" value="1"/>
</dbReference>
<evidence type="ECO:0000256" key="1">
    <source>
        <dbReference type="SAM" id="MobiDB-lite"/>
    </source>
</evidence>
<comment type="caution">
    <text evidence="3">The sequence shown here is derived from an EMBL/GenBank/DDBJ whole genome shotgun (WGS) entry which is preliminary data.</text>
</comment>
<dbReference type="GO" id="GO:0005548">
    <property type="term" value="F:phospholipid transporter activity"/>
    <property type="evidence" value="ECO:0007669"/>
    <property type="project" value="TreeGrafter"/>
</dbReference>
<dbReference type="Pfam" id="PF02470">
    <property type="entry name" value="MlaD"/>
    <property type="match status" value="1"/>
</dbReference>